<gene>
    <name evidence="3" type="ORF">FRX48_00219</name>
</gene>
<evidence type="ECO:0000256" key="2">
    <source>
        <dbReference type="SAM" id="Phobius"/>
    </source>
</evidence>
<dbReference type="Proteomes" id="UP000324767">
    <property type="component" value="Unassembled WGS sequence"/>
</dbReference>
<reference evidence="3 4" key="1">
    <citation type="submission" date="2019-09" db="EMBL/GenBank/DDBJ databases">
        <title>The hologenome of the rock-dwelling lichen Lasallia pustulata.</title>
        <authorList>
            <person name="Greshake Tzovaras B."/>
            <person name="Segers F."/>
            <person name="Bicker A."/>
            <person name="Dal Grande F."/>
            <person name="Otte J."/>
            <person name="Hankeln T."/>
            <person name="Schmitt I."/>
            <person name="Ebersberger I."/>
        </authorList>
    </citation>
    <scope>NUCLEOTIDE SEQUENCE [LARGE SCALE GENOMIC DNA]</scope>
    <source>
        <strain evidence="3">A1-1</strain>
    </source>
</reference>
<name>A0A5M8Q037_9LECA</name>
<proteinExistence type="predicted"/>
<keyword evidence="2" id="KW-0812">Transmembrane</keyword>
<keyword evidence="2" id="KW-0472">Membrane</keyword>
<feature type="transmembrane region" description="Helical" evidence="2">
    <location>
        <begin position="41"/>
        <end position="64"/>
    </location>
</feature>
<dbReference type="AlphaFoldDB" id="A0A5M8Q037"/>
<evidence type="ECO:0000313" key="4">
    <source>
        <dbReference type="Proteomes" id="UP000324767"/>
    </source>
</evidence>
<comment type="caution">
    <text evidence="3">The sequence shown here is derived from an EMBL/GenBank/DDBJ whole genome shotgun (WGS) entry which is preliminary data.</text>
</comment>
<evidence type="ECO:0000313" key="3">
    <source>
        <dbReference type="EMBL" id="KAA6415504.1"/>
    </source>
</evidence>
<keyword evidence="2" id="KW-1133">Transmembrane helix</keyword>
<sequence length="67" mass="6981">MPPKPTSARTSARIHAQPASSPRGSLGGAWTELTAAENQSVVRAVAVFAVAVAFFASSWSEFLIPPV</sequence>
<dbReference type="EMBL" id="VXIT01000001">
    <property type="protein sequence ID" value="KAA6415504.1"/>
    <property type="molecule type" value="Genomic_DNA"/>
</dbReference>
<evidence type="ECO:0000256" key="1">
    <source>
        <dbReference type="SAM" id="MobiDB-lite"/>
    </source>
</evidence>
<accession>A0A5M8Q037</accession>
<feature type="region of interest" description="Disordered" evidence="1">
    <location>
        <begin position="1"/>
        <end position="26"/>
    </location>
</feature>
<organism evidence="3 4">
    <name type="scientific">Lasallia pustulata</name>
    <dbReference type="NCBI Taxonomy" id="136370"/>
    <lineage>
        <taxon>Eukaryota</taxon>
        <taxon>Fungi</taxon>
        <taxon>Dikarya</taxon>
        <taxon>Ascomycota</taxon>
        <taxon>Pezizomycotina</taxon>
        <taxon>Lecanoromycetes</taxon>
        <taxon>OSLEUM clade</taxon>
        <taxon>Umbilicariomycetidae</taxon>
        <taxon>Umbilicariales</taxon>
        <taxon>Umbilicariaceae</taxon>
        <taxon>Lasallia</taxon>
    </lineage>
</organism>
<protein>
    <submittedName>
        <fullName evidence="3">TOM core complex subunit Tom6</fullName>
    </submittedName>
</protein>